<feature type="transmembrane region" description="Helical" evidence="8">
    <location>
        <begin position="6"/>
        <end position="24"/>
    </location>
</feature>
<keyword evidence="5 8" id="KW-1133">Transmembrane helix</keyword>
<evidence type="ECO:0000256" key="3">
    <source>
        <dbReference type="ARBA" id="ARBA00022692"/>
    </source>
</evidence>
<keyword evidence="11" id="KW-1185">Reference proteome</keyword>
<dbReference type="NCBIfam" id="TIGR03462">
    <property type="entry name" value="CarR_dom_SF"/>
    <property type="match status" value="1"/>
</dbReference>
<dbReference type="RefSeq" id="WP_092613815.1">
    <property type="nucleotide sequence ID" value="NZ_FMYF01000018.1"/>
</dbReference>
<dbReference type="AlphaFoldDB" id="A0A1G6IKV9"/>
<dbReference type="Pfam" id="PF18916">
    <property type="entry name" value="Lycopene_cyc"/>
    <property type="match status" value="1"/>
</dbReference>
<comment type="pathway">
    <text evidence="2">Carotenoid biosynthesis.</text>
</comment>
<dbReference type="GO" id="GO:0016872">
    <property type="term" value="F:intramolecular lyase activity"/>
    <property type="evidence" value="ECO:0007669"/>
    <property type="project" value="InterPro"/>
</dbReference>
<evidence type="ECO:0000313" key="11">
    <source>
        <dbReference type="Proteomes" id="UP000199086"/>
    </source>
</evidence>
<organism evidence="10 11">
    <name type="scientific">Raineyella antarctica</name>
    <dbReference type="NCBI Taxonomy" id="1577474"/>
    <lineage>
        <taxon>Bacteria</taxon>
        <taxon>Bacillati</taxon>
        <taxon>Actinomycetota</taxon>
        <taxon>Actinomycetes</taxon>
        <taxon>Propionibacteriales</taxon>
        <taxon>Propionibacteriaceae</taxon>
        <taxon>Raineyella</taxon>
    </lineage>
</organism>
<proteinExistence type="predicted"/>
<evidence type="ECO:0000313" key="10">
    <source>
        <dbReference type="EMBL" id="SDC07104.1"/>
    </source>
</evidence>
<keyword evidence="4" id="KW-0125">Carotenoid biosynthesis</keyword>
<protein>
    <submittedName>
        <fullName evidence="10">Lycopene cyclase domain-containing protein</fullName>
    </submittedName>
</protein>
<feature type="transmembrane region" description="Helical" evidence="8">
    <location>
        <begin position="79"/>
        <end position="100"/>
    </location>
</feature>
<sequence>MDPYQYLLLMAACVVITLPLEFVLRARVYRRWRLALAAIAPVVVLYAIWDIVGILRDHWSYNPRFVSGIRLGVMPLEELVFFIVVPLCGLLTYEAVGYVLRRVAAIRATRTARATTDRERADA</sequence>
<dbReference type="InterPro" id="IPR017825">
    <property type="entry name" value="Lycopene_cyclase_dom"/>
</dbReference>
<keyword evidence="3 8" id="KW-0812">Transmembrane</keyword>
<dbReference type="STRING" id="1577474.GA0111570_1183"/>
<keyword evidence="6 8" id="KW-0472">Membrane</keyword>
<dbReference type="GO" id="GO:0016117">
    <property type="term" value="P:carotenoid biosynthetic process"/>
    <property type="evidence" value="ECO:0007669"/>
    <property type="project" value="UniProtKB-KW"/>
</dbReference>
<evidence type="ECO:0000256" key="8">
    <source>
        <dbReference type="SAM" id="Phobius"/>
    </source>
</evidence>
<dbReference type="GO" id="GO:0045436">
    <property type="term" value="F:lycopene beta cyclase activity"/>
    <property type="evidence" value="ECO:0007669"/>
    <property type="project" value="UniProtKB-ARBA"/>
</dbReference>
<name>A0A1G6IKV9_9ACTN</name>
<dbReference type="EMBL" id="FMYF01000018">
    <property type="protein sequence ID" value="SDC07104.1"/>
    <property type="molecule type" value="Genomic_DNA"/>
</dbReference>
<dbReference type="GO" id="GO:0016020">
    <property type="term" value="C:membrane"/>
    <property type="evidence" value="ECO:0007669"/>
    <property type="project" value="UniProtKB-SubCell"/>
</dbReference>
<comment type="subcellular location">
    <subcellularLocation>
        <location evidence="1">Membrane</location>
        <topology evidence="1">Multi-pass membrane protein</topology>
    </subcellularLocation>
</comment>
<accession>A0A1G6IKV9</accession>
<evidence type="ECO:0000256" key="5">
    <source>
        <dbReference type="ARBA" id="ARBA00022989"/>
    </source>
</evidence>
<reference evidence="10 11" key="1">
    <citation type="submission" date="2016-06" db="EMBL/GenBank/DDBJ databases">
        <authorList>
            <person name="Olsen C.W."/>
            <person name="Carey S."/>
            <person name="Hinshaw L."/>
            <person name="Karasin A.I."/>
        </authorList>
    </citation>
    <scope>NUCLEOTIDE SEQUENCE [LARGE SCALE GENOMIC DNA]</scope>
    <source>
        <strain evidence="10 11">LZ-22</strain>
    </source>
</reference>
<evidence type="ECO:0000259" key="9">
    <source>
        <dbReference type="Pfam" id="PF18916"/>
    </source>
</evidence>
<keyword evidence="7" id="KW-0413">Isomerase</keyword>
<dbReference type="OrthoDB" id="5195186at2"/>
<feature type="transmembrane region" description="Helical" evidence="8">
    <location>
        <begin position="36"/>
        <end position="55"/>
    </location>
</feature>
<gene>
    <name evidence="10" type="ORF">GA0111570_1183</name>
</gene>
<dbReference type="Proteomes" id="UP000199086">
    <property type="component" value="Unassembled WGS sequence"/>
</dbReference>
<evidence type="ECO:0000256" key="6">
    <source>
        <dbReference type="ARBA" id="ARBA00023136"/>
    </source>
</evidence>
<evidence type="ECO:0000256" key="7">
    <source>
        <dbReference type="ARBA" id="ARBA00023235"/>
    </source>
</evidence>
<evidence type="ECO:0000256" key="4">
    <source>
        <dbReference type="ARBA" id="ARBA00022746"/>
    </source>
</evidence>
<evidence type="ECO:0000256" key="2">
    <source>
        <dbReference type="ARBA" id="ARBA00004829"/>
    </source>
</evidence>
<evidence type="ECO:0000256" key="1">
    <source>
        <dbReference type="ARBA" id="ARBA00004141"/>
    </source>
</evidence>
<feature type="domain" description="Lycopene cyclase" evidence="9">
    <location>
        <begin position="6"/>
        <end position="94"/>
    </location>
</feature>